<protein>
    <submittedName>
        <fullName evidence="1">Uncharacterized protein</fullName>
    </submittedName>
</protein>
<dbReference type="RefSeq" id="WP_008472467.1">
    <property type="nucleotide sequence ID" value="NZ_AYZO01000022.1"/>
</dbReference>
<dbReference type="Proteomes" id="UP000009326">
    <property type="component" value="Unassembled WGS sequence"/>
</dbReference>
<comment type="caution">
    <text evidence="1">The sequence shown here is derived from an EMBL/GenBank/DDBJ whole genome shotgun (WGS) entry which is preliminary data.</text>
</comment>
<proteinExistence type="predicted"/>
<dbReference type="AlphaFoldDB" id="I7LFB2"/>
<sequence>MDGIVKEKFEFSSPSGIAKFVWGTSKDGKVALKTADGKTLAEYFENK</sequence>
<dbReference type="EMBL" id="CAKC01000024">
    <property type="protein sequence ID" value="CCI86508.1"/>
    <property type="molecule type" value="Genomic_DNA"/>
</dbReference>
<organism evidence="1 2">
    <name type="scientific">Lactobacillus gigeriorum DSM 23908 = CRBIP 24.85</name>
    <dbReference type="NCBI Taxonomy" id="1423751"/>
    <lineage>
        <taxon>Bacteria</taxon>
        <taxon>Bacillati</taxon>
        <taxon>Bacillota</taxon>
        <taxon>Bacilli</taxon>
        <taxon>Lactobacillales</taxon>
        <taxon>Lactobacillaceae</taxon>
        <taxon>Lactobacillus</taxon>
    </lineage>
</organism>
<evidence type="ECO:0000313" key="2">
    <source>
        <dbReference type="Proteomes" id="UP000009326"/>
    </source>
</evidence>
<accession>I7LFB2</accession>
<evidence type="ECO:0000313" key="1">
    <source>
        <dbReference type="EMBL" id="CCI86508.1"/>
    </source>
</evidence>
<name>I7LFB2_9LACO</name>
<gene>
    <name evidence="1" type="ORF">BN52_07900</name>
</gene>
<reference evidence="1 2" key="1">
    <citation type="submission" date="2012-06" db="EMBL/GenBank/DDBJ databases">
        <title>Draft genome sequence of Lactobacillus gigeriorum CRBIP 24.85T, isolated from chicken crop.</title>
        <authorList>
            <person name="Cousin S."/>
            <person name="Ma L."/>
            <person name="Creno S."/>
            <person name="Clermont D."/>
            <person name="Loux V."/>
            <person name="Bizet C."/>
            <person name="Bouchier C."/>
        </authorList>
    </citation>
    <scope>NUCLEOTIDE SEQUENCE [LARGE SCALE GENOMIC DNA]</scope>
    <source>
        <strain evidence="2">CRBIP 24.85T</strain>
    </source>
</reference>